<dbReference type="SUPFAM" id="SSF55729">
    <property type="entry name" value="Acyl-CoA N-acyltransferases (Nat)"/>
    <property type="match status" value="1"/>
</dbReference>
<dbReference type="Gene3D" id="3.40.630.30">
    <property type="match status" value="1"/>
</dbReference>
<dbReference type="PANTHER" id="PTHR36449:SF1">
    <property type="entry name" value="ACETYLTRANSFERASE"/>
    <property type="match status" value="1"/>
</dbReference>
<name>A0A6J5J4J8_9BURK</name>
<evidence type="ECO:0000313" key="8">
    <source>
        <dbReference type="Proteomes" id="UP000494322"/>
    </source>
</evidence>
<evidence type="ECO:0000256" key="1">
    <source>
        <dbReference type="ARBA" id="ARBA00022491"/>
    </source>
</evidence>
<comment type="catalytic activity">
    <reaction evidence="5">
        <text>glycyl-tRNA(Gly) + acetyl-CoA = N-acetylglycyl-tRNA(Gly) + CoA + H(+)</text>
        <dbReference type="Rhea" id="RHEA:81867"/>
        <dbReference type="Rhea" id="RHEA-COMP:9683"/>
        <dbReference type="Rhea" id="RHEA-COMP:19766"/>
        <dbReference type="ChEBI" id="CHEBI:15378"/>
        <dbReference type="ChEBI" id="CHEBI:57287"/>
        <dbReference type="ChEBI" id="CHEBI:57288"/>
        <dbReference type="ChEBI" id="CHEBI:78522"/>
        <dbReference type="ChEBI" id="CHEBI:232036"/>
    </reaction>
</comment>
<dbReference type="Proteomes" id="UP000494322">
    <property type="component" value="Unassembled WGS sequence"/>
</dbReference>
<dbReference type="GO" id="GO:0016747">
    <property type="term" value="F:acyltransferase activity, transferring groups other than amino-acyl groups"/>
    <property type="evidence" value="ECO:0007669"/>
    <property type="project" value="InterPro"/>
</dbReference>
<keyword evidence="3 7" id="KW-0808">Transferase</keyword>
<accession>A0A6J5J4J8</accession>
<gene>
    <name evidence="7" type="ORF">BCO9919_02328</name>
</gene>
<proteinExistence type="predicted"/>
<reference evidence="7 8" key="1">
    <citation type="submission" date="2020-04" db="EMBL/GenBank/DDBJ databases">
        <authorList>
            <person name="Depoorter E."/>
        </authorList>
    </citation>
    <scope>NUCLEOTIDE SEQUENCE [LARGE SCALE GENOMIC DNA]</scope>
    <source>
        <strain evidence="7 8">BCC0132</strain>
    </source>
</reference>
<dbReference type="InterPro" id="IPR016181">
    <property type="entry name" value="Acyl_CoA_acyltransferase"/>
</dbReference>
<protein>
    <submittedName>
        <fullName evidence="7">GCN5-like N-acetyltransferase</fullName>
    </submittedName>
</protein>
<dbReference type="InterPro" id="IPR000182">
    <property type="entry name" value="GNAT_dom"/>
</dbReference>
<evidence type="ECO:0000256" key="5">
    <source>
        <dbReference type="ARBA" id="ARBA00049880"/>
    </source>
</evidence>
<evidence type="ECO:0000256" key="4">
    <source>
        <dbReference type="ARBA" id="ARBA00023315"/>
    </source>
</evidence>
<evidence type="ECO:0000256" key="2">
    <source>
        <dbReference type="ARBA" id="ARBA00022649"/>
    </source>
</evidence>
<keyword evidence="1" id="KW-0678">Repressor</keyword>
<dbReference type="RefSeq" id="WP_071333118.1">
    <property type="nucleotide sequence ID" value="NZ_CABWIK020000010.1"/>
</dbReference>
<dbReference type="PANTHER" id="PTHR36449">
    <property type="entry name" value="ACETYLTRANSFERASE-RELATED"/>
    <property type="match status" value="1"/>
</dbReference>
<evidence type="ECO:0000259" key="6">
    <source>
        <dbReference type="PROSITE" id="PS51186"/>
    </source>
</evidence>
<keyword evidence="2" id="KW-1277">Toxin-antitoxin system</keyword>
<organism evidence="7 8">
    <name type="scientific">Burkholderia cenocepacia</name>
    <dbReference type="NCBI Taxonomy" id="95486"/>
    <lineage>
        <taxon>Bacteria</taxon>
        <taxon>Pseudomonadati</taxon>
        <taxon>Pseudomonadota</taxon>
        <taxon>Betaproteobacteria</taxon>
        <taxon>Burkholderiales</taxon>
        <taxon>Burkholderiaceae</taxon>
        <taxon>Burkholderia</taxon>
        <taxon>Burkholderia cepacia complex</taxon>
    </lineage>
</organism>
<keyword evidence="4" id="KW-0012">Acyltransferase</keyword>
<evidence type="ECO:0000313" key="7">
    <source>
        <dbReference type="EMBL" id="CAB3966509.1"/>
    </source>
</evidence>
<dbReference type="PROSITE" id="PS51186">
    <property type="entry name" value="GNAT"/>
    <property type="match status" value="1"/>
</dbReference>
<evidence type="ECO:0000256" key="3">
    <source>
        <dbReference type="ARBA" id="ARBA00022679"/>
    </source>
</evidence>
<dbReference type="AlphaFoldDB" id="A0A6J5J4J8"/>
<sequence>MTLRAPTPITLEHAQAGALDAFDSGEPNLDDWLKRRALRNHVSGASRTFVVCDDQRVVAYYALASGAVDVAAAPGRFRRNMPDPVPVVVLARLAVDRAWQGRGLGRGLLRDAGLRVMQAADTIGIRGLLAHALSADAQRFYLQVGFEPSPLDPMTVMITLTDLRASLT</sequence>
<dbReference type="Pfam" id="PF13508">
    <property type="entry name" value="Acetyltransf_7"/>
    <property type="match status" value="1"/>
</dbReference>
<feature type="domain" description="N-acetyltransferase" evidence="6">
    <location>
        <begin position="1"/>
        <end position="168"/>
    </location>
</feature>
<dbReference type="EMBL" id="CABWIK020000010">
    <property type="protein sequence ID" value="CAB3966509.1"/>
    <property type="molecule type" value="Genomic_DNA"/>
</dbReference>